<name>A0A1D3UDX4_TANFO</name>
<protein>
    <submittedName>
        <fullName evidence="1">Uncharacterized protein</fullName>
    </submittedName>
</protein>
<organism evidence="1 2">
    <name type="scientific">Tannerella forsythia</name>
    <name type="common">Bacteroides forsythus</name>
    <dbReference type="NCBI Taxonomy" id="28112"/>
    <lineage>
        <taxon>Bacteria</taxon>
        <taxon>Pseudomonadati</taxon>
        <taxon>Bacteroidota</taxon>
        <taxon>Bacteroidia</taxon>
        <taxon>Bacteroidales</taxon>
        <taxon>Tannerellaceae</taxon>
        <taxon>Tannerella</taxon>
    </lineage>
</organism>
<sequence>MPKINYILLIYRNLFLAPIHASKLLLLNNLMELLGTNTDIH</sequence>
<dbReference type="AlphaFoldDB" id="A0A1D3UDX4"/>
<evidence type="ECO:0000313" key="2">
    <source>
        <dbReference type="Proteomes" id="UP000182057"/>
    </source>
</evidence>
<dbReference type="EMBL" id="FMMM01000016">
    <property type="protein sequence ID" value="SCQ18271.1"/>
    <property type="molecule type" value="Genomic_DNA"/>
</dbReference>
<reference evidence="1 2" key="1">
    <citation type="submission" date="2016-09" db="EMBL/GenBank/DDBJ databases">
        <authorList>
            <person name="Capua I."/>
            <person name="De Benedictis P."/>
            <person name="Joannis T."/>
            <person name="Lombin L.H."/>
            <person name="Cattoli G."/>
        </authorList>
    </citation>
    <scope>NUCLEOTIDE SEQUENCE [LARGE SCALE GENOMIC DNA]</scope>
    <source>
        <strain evidence="1 2">UB20</strain>
    </source>
</reference>
<dbReference type="Proteomes" id="UP000182057">
    <property type="component" value="Unassembled WGS sequence"/>
</dbReference>
<gene>
    <name evidence="1" type="ORF">TFUB20_00294</name>
</gene>
<accession>A0A1D3UDX4</accession>
<proteinExistence type="predicted"/>
<evidence type="ECO:0000313" key="1">
    <source>
        <dbReference type="EMBL" id="SCQ18271.1"/>
    </source>
</evidence>